<feature type="binding site" evidence="3">
    <location>
        <position position="24"/>
    </location>
    <ligand>
        <name>a divalent metal cation</name>
        <dbReference type="ChEBI" id="CHEBI:60240"/>
        <label>1</label>
    </ligand>
</feature>
<protein>
    <recommendedName>
        <fullName evidence="7">Phosphotriesterase-related protein</fullName>
    </recommendedName>
</protein>
<dbReference type="PROSITE" id="PS51347">
    <property type="entry name" value="PHOSPHOTRIESTERASE_2"/>
    <property type="match status" value="1"/>
</dbReference>
<keyword evidence="1 3" id="KW-0479">Metal-binding</keyword>
<dbReference type="InterPro" id="IPR001559">
    <property type="entry name" value="Phosphotriesterase"/>
</dbReference>
<accession>A0A6L7GXN0</accession>
<dbReference type="Pfam" id="PF02126">
    <property type="entry name" value="PTE"/>
    <property type="match status" value="1"/>
</dbReference>
<dbReference type="EMBL" id="WMBR01000007">
    <property type="protein sequence ID" value="MXP23841.1"/>
    <property type="molecule type" value="Genomic_DNA"/>
</dbReference>
<feature type="binding site" evidence="3">
    <location>
        <position position="167"/>
    </location>
    <ligand>
        <name>a divalent metal cation</name>
        <dbReference type="ChEBI" id="CHEBI:60240"/>
        <label>1</label>
    </ligand>
</feature>
<dbReference type="InterPro" id="IPR017947">
    <property type="entry name" value="AryldialkylPase_Zn-BS"/>
</dbReference>
<dbReference type="GO" id="GO:0008270">
    <property type="term" value="F:zinc ion binding"/>
    <property type="evidence" value="ECO:0007669"/>
    <property type="project" value="InterPro"/>
</dbReference>
<comment type="similarity">
    <text evidence="4">Belongs to the metallo-dependent hydrolases superfamily. Phosphotriesterase family.</text>
</comment>
<evidence type="ECO:0000256" key="2">
    <source>
        <dbReference type="ARBA" id="ARBA00022801"/>
    </source>
</evidence>
<keyword evidence="2" id="KW-0378">Hydrolase</keyword>
<dbReference type="Proteomes" id="UP000475545">
    <property type="component" value="Unassembled WGS sequence"/>
</dbReference>
<evidence type="ECO:0000256" key="1">
    <source>
        <dbReference type="ARBA" id="ARBA00022723"/>
    </source>
</evidence>
<feature type="binding site" evidence="3">
    <location>
        <position position="199"/>
    </location>
    <ligand>
        <name>a divalent metal cation</name>
        <dbReference type="ChEBI" id="CHEBI:60240"/>
        <label>2</label>
    </ligand>
</feature>
<feature type="binding site" evidence="3">
    <location>
        <position position="26"/>
    </location>
    <ligand>
        <name>a divalent metal cation</name>
        <dbReference type="ChEBI" id="CHEBI:60240"/>
        <label>1</label>
    </ligand>
</feature>
<evidence type="ECO:0000256" key="4">
    <source>
        <dbReference type="PROSITE-ProRule" id="PRU00679"/>
    </source>
</evidence>
<comment type="caution">
    <text evidence="4">Lacks conserved residue(s) required for the propagation of feature annotation.</text>
</comment>
<organism evidence="5 6">
    <name type="scientific">Gordonia mangrovi</name>
    <dbReference type="NCBI Taxonomy" id="2665643"/>
    <lineage>
        <taxon>Bacteria</taxon>
        <taxon>Bacillati</taxon>
        <taxon>Actinomycetota</taxon>
        <taxon>Actinomycetes</taxon>
        <taxon>Mycobacteriales</taxon>
        <taxon>Gordoniaceae</taxon>
        <taxon>Gordonia</taxon>
    </lineage>
</organism>
<feature type="binding site" evidence="3">
    <location>
        <position position="301"/>
    </location>
    <ligand>
        <name>a divalent metal cation</name>
        <dbReference type="ChEBI" id="CHEBI:60240"/>
        <label>1</label>
    </ligand>
</feature>
<dbReference type="PANTHER" id="PTHR10819">
    <property type="entry name" value="PHOSPHOTRIESTERASE-RELATED"/>
    <property type="match status" value="1"/>
</dbReference>
<feature type="binding site" evidence="3">
    <location>
        <position position="234"/>
    </location>
    <ligand>
        <name>a divalent metal cation</name>
        <dbReference type="ChEBI" id="CHEBI:60240"/>
        <label>2</label>
    </ligand>
</feature>
<evidence type="ECO:0000313" key="5">
    <source>
        <dbReference type="EMBL" id="MXP23841.1"/>
    </source>
</evidence>
<comment type="cofactor">
    <cofactor evidence="3">
        <name>a divalent metal cation</name>
        <dbReference type="ChEBI" id="CHEBI:60240"/>
    </cofactor>
    <text evidence="3">Binds 2 divalent metal cations per subunit.</text>
</comment>
<reference evidence="5 6" key="1">
    <citation type="submission" date="2019-11" db="EMBL/GenBank/DDBJ databases">
        <title>Gordonia sp. nov., a novel actinobacterium isolated from mangrove soil in Hainan.</title>
        <authorList>
            <person name="Huang X."/>
            <person name="Xie Y."/>
            <person name="Chu X."/>
            <person name="Xiao K."/>
        </authorList>
    </citation>
    <scope>NUCLEOTIDE SEQUENCE [LARGE SCALE GENOMIC DNA]</scope>
    <source>
        <strain evidence="5 6">HNM0687</strain>
    </source>
</reference>
<feature type="binding site" evidence="3">
    <location>
        <position position="167"/>
    </location>
    <ligand>
        <name>a divalent metal cation</name>
        <dbReference type="ChEBI" id="CHEBI:60240"/>
        <label>2</label>
    </ligand>
</feature>
<evidence type="ECO:0008006" key="7">
    <source>
        <dbReference type="Google" id="ProtNLM"/>
    </source>
</evidence>
<dbReference type="GO" id="GO:0016788">
    <property type="term" value="F:hydrolase activity, acting on ester bonds"/>
    <property type="evidence" value="ECO:0007669"/>
    <property type="project" value="InterPro"/>
</dbReference>
<dbReference type="PANTHER" id="PTHR10819:SF3">
    <property type="entry name" value="PHOSPHOTRIESTERASE-RELATED PROTEIN"/>
    <property type="match status" value="1"/>
</dbReference>
<dbReference type="InterPro" id="IPR032466">
    <property type="entry name" value="Metal_Hydrolase"/>
</dbReference>
<comment type="caution">
    <text evidence="5">The sequence shown here is derived from an EMBL/GenBank/DDBJ whole genome shotgun (WGS) entry which is preliminary data.</text>
</comment>
<gene>
    <name evidence="5" type="ORF">GIY30_21115</name>
</gene>
<evidence type="ECO:0000313" key="6">
    <source>
        <dbReference type="Proteomes" id="UP000475545"/>
    </source>
</evidence>
<dbReference type="SUPFAM" id="SSF51556">
    <property type="entry name" value="Metallo-dependent hydrolases"/>
    <property type="match status" value="1"/>
</dbReference>
<evidence type="ECO:0000256" key="3">
    <source>
        <dbReference type="PIRSR" id="PIRSR601559-52"/>
    </source>
</evidence>
<dbReference type="Gene3D" id="3.20.20.140">
    <property type="entry name" value="Metal-dependent hydrolases"/>
    <property type="match status" value="1"/>
</dbReference>
<dbReference type="PROSITE" id="PS01322">
    <property type="entry name" value="PHOSPHOTRIESTERASE_1"/>
    <property type="match status" value="1"/>
</dbReference>
<keyword evidence="6" id="KW-1185">Reference proteome</keyword>
<name>A0A6L7GXN0_9ACTN</name>
<dbReference type="AlphaFoldDB" id="A0A6L7GXN0"/>
<sequence length="353" mass="39074">MMTHKLRTVLGDIDPSEMGQTLPHEHIQGVCDVYWYPGDDPLADPDPAAAPRVDNLWHWKENPVANKGNMHMTDEQVSIDEMRILPDLGVRTVVNLTPIGMYRNAEGLRRISQAANVNIVAGSTYYTAESHPSELKDMSEEQISQRIVDDITTGMDGTDIRAGIVGEVGLSWPLDPVEEKVLAASVDAHRKTGAGLAIHNPYYAHGIGGLEPLRVIAERISELGADMSRVIMGHTDGFARDPGFIELVRDHGFVAELDMFGYQSGYEPEADFMYPADGDRVEVILAMAQAGLADRLVLSHDVIFKTTLMRWGGHGFGYIHRVIVPWLKRKGLDDKVLEQILETNCQNILPMAV</sequence>
<proteinExistence type="inferred from homology"/>